<reference evidence="2" key="1">
    <citation type="submission" date="2018-12" db="EMBL/GenBank/DDBJ databases">
        <authorList>
            <person name="Syme R.A."/>
            <person name="Farfan-Caceres L."/>
            <person name="Lichtenzveig J."/>
        </authorList>
    </citation>
    <scope>NUCLEOTIDE SEQUENCE</scope>
    <source>
        <strain evidence="2">Al4</strain>
    </source>
</reference>
<protein>
    <submittedName>
        <fullName evidence="2">Uncharacterized protein</fullName>
    </submittedName>
</protein>
<dbReference type="EMBL" id="RZGK01000011">
    <property type="protein sequence ID" value="KAF9695721.1"/>
    <property type="molecule type" value="Genomic_DNA"/>
</dbReference>
<keyword evidence="3" id="KW-1185">Reference proteome</keyword>
<gene>
    <name evidence="2" type="ORF">EKO04_006355</name>
</gene>
<dbReference type="AlphaFoldDB" id="A0A8H7MD39"/>
<dbReference type="Proteomes" id="UP000651452">
    <property type="component" value="Unassembled WGS sequence"/>
</dbReference>
<name>A0A8H7MD39_9PLEO</name>
<feature type="region of interest" description="Disordered" evidence="1">
    <location>
        <begin position="1"/>
        <end position="24"/>
    </location>
</feature>
<reference evidence="2" key="2">
    <citation type="submission" date="2020-09" db="EMBL/GenBank/DDBJ databases">
        <title>Reference genome assembly for Australian Ascochyta lentis isolate Al4.</title>
        <authorList>
            <person name="Lee R.C."/>
            <person name="Farfan-Caceres L.M."/>
            <person name="Debler J.W."/>
            <person name="Williams A.H."/>
            <person name="Henares B.M."/>
        </authorList>
    </citation>
    <scope>NUCLEOTIDE SEQUENCE</scope>
    <source>
        <strain evidence="2">Al4</strain>
    </source>
</reference>
<comment type="caution">
    <text evidence="2">The sequence shown here is derived from an EMBL/GenBank/DDBJ whole genome shotgun (WGS) entry which is preliminary data.</text>
</comment>
<dbReference type="OrthoDB" id="3793517at2759"/>
<evidence type="ECO:0000313" key="3">
    <source>
        <dbReference type="Proteomes" id="UP000651452"/>
    </source>
</evidence>
<evidence type="ECO:0000313" key="2">
    <source>
        <dbReference type="EMBL" id="KAF9695721.1"/>
    </source>
</evidence>
<sequence length="521" mass="59881">MDHSIPTLSEDELDPSALPHGGPDSGNVQSACYIFRLPREIRDWIYDQYVQVHGGYIYDPNFGKLTRADDGGKIELRIMRTCRRIWKEMEPLPMQRNKITFRSSSTSESSSRAGVLHATLHRMERAQWYKLCMIGSEFLTDDVRAKIGNEFPQFRPVVDGLKALGDQDIEHQIVFNENSKNSWGKAPSIYRDFLQRLFNIVSQHPDWATRSHKYAEMRRIDADFVASAPKPWSILQTQEVERIKDVLYPGQDWQQTAFMMPSDTYTSSAAALAINFFKSISATTRKSIRAVELVEDQAAVAYPECHTRGLISFCNENPELRIQRLVNIWKTVLPIVYRRNNFQGQTCLGRGRITEHVAEWLIEATSLPALGMPEGCFTLVLDADPLPVEAAQVFDEIIEDSAEQAAMDRSFPQELLDDERWLERRVGCDERLSLYFEGFPEAMQALTAGNEGIVRCNFDLSSRVDLEQTIQQHIGLTWGEWQEKRFQRLDEPGPPMPSEEYLRDNKCLDQWRLPVHLQSLD</sequence>
<organism evidence="2 3">
    <name type="scientific">Ascochyta lentis</name>
    <dbReference type="NCBI Taxonomy" id="205686"/>
    <lineage>
        <taxon>Eukaryota</taxon>
        <taxon>Fungi</taxon>
        <taxon>Dikarya</taxon>
        <taxon>Ascomycota</taxon>
        <taxon>Pezizomycotina</taxon>
        <taxon>Dothideomycetes</taxon>
        <taxon>Pleosporomycetidae</taxon>
        <taxon>Pleosporales</taxon>
        <taxon>Pleosporineae</taxon>
        <taxon>Didymellaceae</taxon>
        <taxon>Ascochyta</taxon>
    </lineage>
</organism>
<accession>A0A8H7MD39</accession>
<proteinExistence type="predicted"/>
<evidence type="ECO:0000256" key="1">
    <source>
        <dbReference type="SAM" id="MobiDB-lite"/>
    </source>
</evidence>